<evidence type="ECO:0008006" key="8">
    <source>
        <dbReference type="Google" id="ProtNLM"/>
    </source>
</evidence>
<reference evidence="6" key="2">
    <citation type="submission" date="2020-09" db="EMBL/GenBank/DDBJ databases">
        <authorList>
            <person name="Sun Q."/>
            <person name="Ohkuma M."/>
        </authorList>
    </citation>
    <scope>NUCLEOTIDE SEQUENCE</scope>
    <source>
        <strain evidence="6">JCM 18487</strain>
    </source>
</reference>
<protein>
    <recommendedName>
        <fullName evidence="8">Thiosulfate dehydrogenase [quinone] large subunit</fullName>
    </recommendedName>
</protein>
<name>A0A917K6M1_9BACL</name>
<dbReference type="EMBL" id="BMOY01000011">
    <property type="protein sequence ID" value="GGJ02685.1"/>
    <property type="molecule type" value="Genomic_DNA"/>
</dbReference>
<keyword evidence="2 5" id="KW-0812">Transmembrane</keyword>
<accession>A0A917K6M1</accession>
<evidence type="ECO:0000256" key="5">
    <source>
        <dbReference type="SAM" id="Phobius"/>
    </source>
</evidence>
<dbReference type="GO" id="GO:0016020">
    <property type="term" value="C:membrane"/>
    <property type="evidence" value="ECO:0007669"/>
    <property type="project" value="UniProtKB-SubCell"/>
</dbReference>
<evidence type="ECO:0000256" key="2">
    <source>
        <dbReference type="ARBA" id="ARBA00022692"/>
    </source>
</evidence>
<evidence type="ECO:0000256" key="3">
    <source>
        <dbReference type="ARBA" id="ARBA00022989"/>
    </source>
</evidence>
<feature type="transmembrane region" description="Helical" evidence="5">
    <location>
        <begin position="133"/>
        <end position="156"/>
    </location>
</feature>
<dbReference type="PANTHER" id="PTHR39157:SF1">
    <property type="entry name" value="DOXX FAMILY PROTEIN"/>
    <property type="match status" value="1"/>
</dbReference>
<comment type="subcellular location">
    <subcellularLocation>
        <location evidence="1">Membrane</location>
        <topology evidence="1">Multi-pass membrane protein</topology>
    </subcellularLocation>
</comment>
<dbReference type="Pfam" id="PF07681">
    <property type="entry name" value="DoxX"/>
    <property type="match status" value="1"/>
</dbReference>
<dbReference type="PANTHER" id="PTHR39157">
    <property type="entry name" value="INTEGRAL MEMBRANE PROTEIN-RELATED"/>
    <property type="match status" value="1"/>
</dbReference>
<proteinExistence type="predicted"/>
<evidence type="ECO:0000313" key="6">
    <source>
        <dbReference type="EMBL" id="GGJ02685.1"/>
    </source>
</evidence>
<evidence type="ECO:0000256" key="4">
    <source>
        <dbReference type="ARBA" id="ARBA00023136"/>
    </source>
</evidence>
<evidence type="ECO:0000313" key="7">
    <source>
        <dbReference type="Proteomes" id="UP000637695"/>
    </source>
</evidence>
<keyword evidence="3 5" id="KW-1133">Transmembrane helix</keyword>
<dbReference type="AlphaFoldDB" id="A0A917K6M1"/>
<dbReference type="InterPro" id="IPR032808">
    <property type="entry name" value="DoxX"/>
</dbReference>
<gene>
    <name evidence="6" type="ORF">GCM10010885_10000</name>
</gene>
<reference evidence="6" key="1">
    <citation type="journal article" date="2014" name="Int. J. Syst. Evol. Microbiol.">
        <title>Complete genome sequence of Corynebacterium casei LMG S-19264T (=DSM 44701T), isolated from a smear-ripened cheese.</title>
        <authorList>
            <consortium name="US DOE Joint Genome Institute (JGI-PGF)"/>
            <person name="Walter F."/>
            <person name="Albersmeier A."/>
            <person name="Kalinowski J."/>
            <person name="Ruckert C."/>
        </authorList>
    </citation>
    <scope>NUCLEOTIDE SEQUENCE</scope>
    <source>
        <strain evidence="6">JCM 18487</strain>
    </source>
</reference>
<feature type="transmembrane region" description="Helical" evidence="5">
    <location>
        <begin position="94"/>
        <end position="121"/>
    </location>
</feature>
<dbReference type="RefSeq" id="WP_188881529.1">
    <property type="nucleotide sequence ID" value="NZ_BMOY01000011.1"/>
</dbReference>
<organism evidence="6 7">
    <name type="scientific">Alicyclobacillus cellulosilyticus</name>
    <dbReference type="NCBI Taxonomy" id="1003997"/>
    <lineage>
        <taxon>Bacteria</taxon>
        <taxon>Bacillati</taxon>
        <taxon>Bacillota</taxon>
        <taxon>Bacilli</taxon>
        <taxon>Bacillales</taxon>
        <taxon>Alicyclobacillaceae</taxon>
        <taxon>Alicyclobacillus</taxon>
    </lineage>
</organism>
<keyword evidence="7" id="KW-1185">Reference proteome</keyword>
<dbReference type="Proteomes" id="UP000637695">
    <property type="component" value="Unassembled WGS sequence"/>
</dbReference>
<sequence>MVQWLRNSVVARWLLTVLRIWIGVEWIQAATEKIGSPVWTGAKAGVAVSGFLQHALTLTGGAHPAVQGWYGGFIRNVALPNAKLFSYLVSYGELLVGIGLILGCFTTFAALAGVVMNMSYLLAGTTSTNPNMVIWQVLLLVAGANAGYYGLDYFVLPYVRRLYRKWLHMAQAEAELPARKPKMPA</sequence>
<comment type="caution">
    <text evidence="6">The sequence shown here is derived from an EMBL/GenBank/DDBJ whole genome shotgun (WGS) entry which is preliminary data.</text>
</comment>
<keyword evidence="4 5" id="KW-0472">Membrane</keyword>
<evidence type="ECO:0000256" key="1">
    <source>
        <dbReference type="ARBA" id="ARBA00004141"/>
    </source>
</evidence>